<dbReference type="Gene3D" id="3.10.20.30">
    <property type="match status" value="1"/>
</dbReference>
<dbReference type="Proteomes" id="UP000612009">
    <property type="component" value="Unassembled WGS sequence"/>
</dbReference>
<organism evidence="1 2">
    <name type="scientific">Candidatus Argoarchaeum ethanivorans</name>
    <dbReference type="NCBI Taxonomy" id="2608793"/>
    <lineage>
        <taxon>Archaea</taxon>
        <taxon>Methanobacteriati</taxon>
        <taxon>Methanobacteriota</taxon>
        <taxon>Stenosarchaea group</taxon>
        <taxon>Methanomicrobia</taxon>
        <taxon>Methanosarcinales</taxon>
        <taxon>Methanosarcinales incertae sedis</taxon>
        <taxon>GOM Arc I cluster</taxon>
        <taxon>Candidatus Argoarchaeum</taxon>
    </lineage>
</organism>
<dbReference type="InterPro" id="IPR053833">
    <property type="entry name" value="SAMP2"/>
</dbReference>
<evidence type="ECO:0000313" key="2">
    <source>
        <dbReference type="Proteomes" id="UP000612009"/>
    </source>
</evidence>
<dbReference type="EMBL" id="CAJHIR010000013">
    <property type="protein sequence ID" value="CAD6492445.1"/>
    <property type="molecule type" value="Genomic_DNA"/>
</dbReference>
<dbReference type="AlphaFoldDB" id="A0A811TCG0"/>
<reference evidence="1" key="1">
    <citation type="submission" date="2020-10" db="EMBL/GenBank/DDBJ databases">
        <authorList>
            <person name="Hahn C.J."/>
            <person name="Laso-Perez R."/>
            <person name="Vulcano F."/>
            <person name="Vaziourakis K.-M."/>
            <person name="Stokke R."/>
            <person name="Steen I.H."/>
            <person name="Teske A."/>
            <person name="Boetius A."/>
            <person name="Liebeke M."/>
            <person name="Amann R."/>
            <person name="Knittel K."/>
        </authorList>
    </citation>
    <scope>NUCLEOTIDE SEQUENCE</scope>
    <source>
        <strain evidence="1">Gfbio:e3339647-f889-4370-9287-4fb5cb688e4c:AG392J18_GoMArc1</strain>
    </source>
</reference>
<accession>A0A811TCG0</accession>
<dbReference type="SUPFAM" id="SSF54285">
    <property type="entry name" value="MoaD/ThiS"/>
    <property type="match status" value="1"/>
</dbReference>
<protein>
    <recommendedName>
        <fullName evidence="3">Thiamine biosynthesis protein ThiS</fullName>
    </recommendedName>
</protein>
<comment type="caution">
    <text evidence="1">The sequence shown here is derived from an EMBL/GenBank/DDBJ whole genome shotgun (WGS) entry which is preliminary data.</text>
</comment>
<proteinExistence type="predicted"/>
<dbReference type="Pfam" id="PF21965">
    <property type="entry name" value="SAMP2"/>
    <property type="match status" value="1"/>
</dbReference>
<evidence type="ECO:0008006" key="3">
    <source>
        <dbReference type="Google" id="ProtNLM"/>
    </source>
</evidence>
<sequence length="69" mass="7555">MEITVSMCTNVVQRECITVDESSTYDDVLERFDINPETVVVLQNDAPQPFDKIVLPDGVITILVIASGG</sequence>
<evidence type="ECO:0000313" key="1">
    <source>
        <dbReference type="EMBL" id="CAD6492445.1"/>
    </source>
</evidence>
<dbReference type="InterPro" id="IPR012675">
    <property type="entry name" value="Beta-grasp_dom_sf"/>
</dbReference>
<name>A0A811TCG0_9EURY</name>
<gene>
    <name evidence="1" type="ORF">LAKADJCE_00318</name>
</gene>
<dbReference type="InterPro" id="IPR016155">
    <property type="entry name" value="Mopterin_synth/thiamin_S_b"/>
</dbReference>